<evidence type="ECO:0000313" key="3">
    <source>
        <dbReference type="EMBL" id="CAE0421645.1"/>
    </source>
</evidence>
<protein>
    <submittedName>
        <fullName evidence="3">Uncharacterized protein</fullName>
    </submittedName>
</protein>
<dbReference type="AlphaFoldDB" id="A0A7S3LFY2"/>
<sequence length="279" mass="31874">MATTVALPHCESPCPEQNMVPEGAIYWYEEETVVEDEDYYVYEEEEYIMDESEQVDFTEVTYESECPTEDDILLGTLPPAPPLADSGDLMKINNTVFSEQRLLEAMRKKRDEVPTKTTVPGTEQREEEPRKKNKQKHVSSAKQQRRSSAPPVELHHSPTGVWEDLHVPVPQASHEAEKEQEQQGVVVSSVAPSPRAPRIIQATRRVKKIDEIVLRHDERRAFALPSADPRLQLSSLQKVWITRIDHQVASMERHLHSMEREMMKIESSLAAIQKSKISA</sequence>
<evidence type="ECO:0000256" key="2">
    <source>
        <dbReference type="SAM" id="MobiDB-lite"/>
    </source>
</evidence>
<feature type="region of interest" description="Disordered" evidence="2">
    <location>
        <begin position="107"/>
        <end position="161"/>
    </location>
</feature>
<evidence type="ECO:0000256" key="1">
    <source>
        <dbReference type="SAM" id="Coils"/>
    </source>
</evidence>
<keyword evidence="1" id="KW-0175">Coiled coil</keyword>
<feature type="coiled-coil region" evidence="1">
    <location>
        <begin position="248"/>
        <end position="275"/>
    </location>
</feature>
<dbReference type="EMBL" id="HBIM01024645">
    <property type="protein sequence ID" value="CAE0421645.1"/>
    <property type="molecule type" value="Transcribed_RNA"/>
</dbReference>
<accession>A0A7S3LFY2</accession>
<gene>
    <name evidence="3" type="ORF">ACOF00016_LOCUS18282</name>
</gene>
<organism evidence="3">
    <name type="scientific">Amphora coffeiformis</name>
    <dbReference type="NCBI Taxonomy" id="265554"/>
    <lineage>
        <taxon>Eukaryota</taxon>
        <taxon>Sar</taxon>
        <taxon>Stramenopiles</taxon>
        <taxon>Ochrophyta</taxon>
        <taxon>Bacillariophyta</taxon>
        <taxon>Bacillariophyceae</taxon>
        <taxon>Bacillariophycidae</taxon>
        <taxon>Thalassiophysales</taxon>
        <taxon>Catenulaceae</taxon>
        <taxon>Amphora</taxon>
    </lineage>
</organism>
<reference evidence="3" key="1">
    <citation type="submission" date="2021-01" db="EMBL/GenBank/DDBJ databases">
        <authorList>
            <person name="Corre E."/>
            <person name="Pelletier E."/>
            <person name="Niang G."/>
            <person name="Scheremetjew M."/>
            <person name="Finn R."/>
            <person name="Kale V."/>
            <person name="Holt S."/>
            <person name="Cochrane G."/>
            <person name="Meng A."/>
            <person name="Brown T."/>
            <person name="Cohen L."/>
        </authorList>
    </citation>
    <scope>NUCLEOTIDE SEQUENCE</scope>
    <source>
        <strain evidence="3">CCMP127</strain>
    </source>
</reference>
<proteinExistence type="predicted"/>
<name>A0A7S3LFY2_9STRA</name>
<feature type="compositionally biased region" description="Basic residues" evidence="2">
    <location>
        <begin position="131"/>
        <end position="145"/>
    </location>
</feature>